<dbReference type="EMBL" id="AZEB01000017">
    <property type="protein sequence ID" value="KRL21164.1"/>
    <property type="molecule type" value="Genomic_DNA"/>
</dbReference>
<feature type="transmembrane region" description="Helical" evidence="3">
    <location>
        <begin position="27"/>
        <end position="49"/>
    </location>
</feature>
<evidence type="ECO:0000256" key="1">
    <source>
        <dbReference type="ARBA" id="ARBA00010266"/>
    </source>
</evidence>
<name>A0A0R1NMI5_9LACO</name>
<dbReference type="Gene3D" id="4.10.80.30">
    <property type="entry name" value="DNA polymerase, domain 6"/>
    <property type="match status" value="1"/>
</dbReference>
<proteinExistence type="inferred from homology"/>
<reference evidence="5 6" key="1">
    <citation type="journal article" date="2015" name="Genome Announc.">
        <title>Expanding the biotechnology potential of lactobacilli through comparative genomics of 213 strains and associated genera.</title>
        <authorList>
            <person name="Sun Z."/>
            <person name="Harris H.M."/>
            <person name="McCann A."/>
            <person name="Guo C."/>
            <person name="Argimon S."/>
            <person name="Zhang W."/>
            <person name="Yang X."/>
            <person name="Jeffery I.B."/>
            <person name="Cooney J.C."/>
            <person name="Kagawa T.F."/>
            <person name="Liu W."/>
            <person name="Song Y."/>
            <person name="Salvetti E."/>
            <person name="Wrobel A."/>
            <person name="Rasinkangas P."/>
            <person name="Parkhill J."/>
            <person name="Rea M.C."/>
            <person name="O'Sullivan O."/>
            <person name="Ritari J."/>
            <person name="Douillard F.P."/>
            <person name="Paul Ross R."/>
            <person name="Yang R."/>
            <person name="Briner A.E."/>
            <person name="Felis G.E."/>
            <person name="de Vos W.M."/>
            <person name="Barrangou R."/>
            <person name="Klaenhammer T.R."/>
            <person name="Caufield P.W."/>
            <person name="Cui Y."/>
            <person name="Zhang H."/>
            <person name="O'Toole P.W."/>
        </authorList>
    </citation>
    <scope>NUCLEOTIDE SEQUENCE [LARGE SCALE GENOMIC DNA]</scope>
    <source>
        <strain evidence="5 6">DSM 19906</strain>
    </source>
</reference>
<dbReference type="PANTHER" id="PTHR33308">
    <property type="entry name" value="PEPTIDOGLYCAN HYDROLASE FLGJ"/>
    <property type="match status" value="1"/>
</dbReference>
<dbReference type="Proteomes" id="UP000051439">
    <property type="component" value="Unassembled WGS sequence"/>
</dbReference>
<dbReference type="PATRIC" id="fig|1423766.4.peg.881"/>
<keyword evidence="3" id="KW-0812">Transmembrane</keyword>
<organism evidence="5 6">
    <name type="scientific">Lentilactobacillus kisonensis DSM 19906 = JCM 15041</name>
    <dbReference type="NCBI Taxonomy" id="1423766"/>
    <lineage>
        <taxon>Bacteria</taxon>
        <taxon>Bacillati</taxon>
        <taxon>Bacillota</taxon>
        <taxon>Bacilli</taxon>
        <taxon>Lactobacillales</taxon>
        <taxon>Lactobacillaceae</taxon>
        <taxon>Lentilactobacillus</taxon>
    </lineage>
</organism>
<dbReference type="Gene3D" id="1.10.530.10">
    <property type="match status" value="1"/>
</dbReference>
<feature type="domain" description="Mannosyl-glycoprotein endo-beta-N-acetylglucosamidase-like" evidence="4">
    <location>
        <begin position="42"/>
        <end position="202"/>
    </location>
</feature>
<keyword evidence="2" id="KW-0378">Hydrolase</keyword>
<evidence type="ECO:0000313" key="6">
    <source>
        <dbReference type="Proteomes" id="UP000051439"/>
    </source>
</evidence>
<keyword evidence="3" id="KW-1133">Transmembrane helix</keyword>
<dbReference type="AlphaFoldDB" id="A0A0R1NMI5"/>
<comment type="caution">
    <text evidence="5">The sequence shown here is derived from an EMBL/GenBank/DDBJ whole genome shotgun (WGS) entry which is preliminary data.</text>
</comment>
<evidence type="ECO:0000313" key="5">
    <source>
        <dbReference type="EMBL" id="KRL21164.1"/>
    </source>
</evidence>
<accession>A0A0R1NMI5</accession>
<evidence type="ECO:0000256" key="2">
    <source>
        <dbReference type="ARBA" id="ARBA00022801"/>
    </source>
</evidence>
<dbReference type="RefSeq" id="WP_008858456.1">
    <property type="nucleotide sequence ID" value="NZ_AZEB01000017.1"/>
</dbReference>
<keyword evidence="3" id="KW-0472">Membrane</keyword>
<protein>
    <submittedName>
        <fullName evidence="5">Mannosyl-glycoprotein endo-beta-N-acetylglucosaminidase</fullName>
    </submittedName>
</protein>
<comment type="similarity">
    <text evidence="1">Belongs to the glycosyl hydrolase 73 family.</text>
</comment>
<gene>
    <name evidence="5" type="ORF">FC98_GL000861</name>
</gene>
<sequence>MYNNILISDFREVFQIFKRIQTVIGKAIILGIMVIGFSFASTTLVHASVETNFIQQFKVPITKVSKENHLYPSVMMAQAIVESDFGRSELSIQANNYFGVKGSYNGQSVTMDTGEYSAKGKHFVTAAQFKKYPNIMASIRDNAYILRHGTLTDPVYYSGTWTTNALSFTDAAMALSSTYATDMAYGNKLNAIIIKYDLNKLDSNASSNDINSKIEASLKKQLGTSKATAEVAADTQSRITKIDKSLIPKSIFEKTWNQRQADNTGEVPINNILLEKIIVK</sequence>
<evidence type="ECO:0000256" key="3">
    <source>
        <dbReference type="SAM" id="Phobius"/>
    </source>
</evidence>
<dbReference type="SMART" id="SM00047">
    <property type="entry name" value="LYZ2"/>
    <property type="match status" value="1"/>
</dbReference>
<dbReference type="Pfam" id="PF01832">
    <property type="entry name" value="Glucosaminidase"/>
    <property type="match status" value="1"/>
</dbReference>
<dbReference type="InterPro" id="IPR002901">
    <property type="entry name" value="MGlyc_endo_b_GlcNAc-like_dom"/>
</dbReference>
<evidence type="ECO:0000259" key="4">
    <source>
        <dbReference type="SMART" id="SM00047"/>
    </source>
</evidence>
<dbReference type="InterPro" id="IPR051056">
    <property type="entry name" value="Glycosyl_Hydrolase_73"/>
</dbReference>
<keyword evidence="6" id="KW-1185">Reference proteome</keyword>
<dbReference type="GO" id="GO:0004040">
    <property type="term" value="F:amidase activity"/>
    <property type="evidence" value="ECO:0007669"/>
    <property type="project" value="InterPro"/>
</dbReference>
<dbReference type="PANTHER" id="PTHR33308:SF9">
    <property type="entry name" value="PEPTIDOGLYCAN HYDROLASE FLGJ"/>
    <property type="match status" value="1"/>
</dbReference>